<evidence type="ECO:0000256" key="4">
    <source>
        <dbReference type="ARBA" id="ARBA00023002"/>
    </source>
</evidence>
<dbReference type="GO" id="GO:0050660">
    <property type="term" value="F:flavin adenine dinucleotide binding"/>
    <property type="evidence" value="ECO:0007669"/>
    <property type="project" value="TreeGrafter"/>
</dbReference>
<dbReference type="InterPro" id="IPR036774">
    <property type="entry name" value="ERV/ALR_sulphydryl_oxid_sf"/>
</dbReference>
<dbReference type="FunFam" id="1.20.120.310:FF:000002">
    <property type="entry name" value="Sulfhydryl oxidase"/>
    <property type="match status" value="1"/>
</dbReference>
<dbReference type="InterPro" id="IPR039799">
    <property type="entry name" value="ALR/ERV"/>
</dbReference>
<gene>
    <name evidence="9" type="ORF">BD626DRAFT_446359</name>
</gene>
<dbReference type="Pfam" id="PF04777">
    <property type="entry name" value="Evr1_Alr"/>
    <property type="match status" value="1"/>
</dbReference>
<keyword evidence="4 6" id="KW-0560">Oxidoreductase</keyword>
<dbReference type="SUPFAM" id="SSF69000">
    <property type="entry name" value="FAD-dependent thiol oxidase"/>
    <property type="match status" value="1"/>
</dbReference>
<comment type="cofactor">
    <cofactor evidence="1 6">
        <name>FAD</name>
        <dbReference type="ChEBI" id="CHEBI:57692"/>
    </cofactor>
</comment>
<dbReference type="InterPro" id="IPR017905">
    <property type="entry name" value="ERV/ALR_sulphydryl_oxidase"/>
</dbReference>
<dbReference type="EMBL" id="VDMD01000001">
    <property type="protein sequence ID" value="TRM68835.1"/>
    <property type="molecule type" value="Genomic_DNA"/>
</dbReference>
<evidence type="ECO:0000259" key="8">
    <source>
        <dbReference type="PROSITE" id="PS51324"/>
    </source>
</evidence>
<evidence type="ECO:0000256" key="6">
    <source>
        <dbReference type="RuleBase" id="RU371123"/>
    </source>
</evidence>
<feature type="compositionally biased region" description="Basic and acidic residues" evidence="7">
    <location>
        <begin position="205"/>
        <end position="215"/>
    </location>
</feature>
<keyword evidence="2 6" id="KW-0285">Flavoprotein</keyword>
<dbReference type="GO" id="GO:0005739">
    <property type="term" value="C:mitochondrion"/>
    <property type="evidence" value="ECO:0007669"/>
    <property type="project" value="TreeGrafter"/>
</dbReference>
<dbReference type="PROSITE" id="PS51324">
    <property type="entry name" value="ERV_ALR"/>
    <property type="match status" value="1"/>
</dbReference>
<dbReference type="STRING" id="97359.A0A550CVM4"/>
<feature type="transmembrane region" description="Helical" evidence="6">
    <location>
        <begin position="6"/>
        <end position="25"/>
    </location>
</feature>
<feature type="domain" description="ERV/ALR sulfhydryl oxidase" evidence="8">
    <location>
        <begin position="74"/>
        <end position="174"/>
    </location>
</feature>
<keyword evidence="6" id="KW-0472">Membrane</keyword>
<name>A0A550CVM4_9AGAR</name>
<evidence type="ECO:0000256" key="3">
    <source>
        <dbReference type="ARBA" id="ARBA00022827"/>
    </source>
</evidence>
<proteinExistence type="predicted"/>
<evidence type="ECO:0000256" key="5">
    <source>
        <dbReference type="ARBA" id="ARBA00023157"/>
    </source>
</evidence>
<dbReference type="GO" id="GO:0016971">
    <property type="term" value="F:flavin-dependent sulfhydryl oxidase activity"/>
    <property type="evidence" value="ECO:0007669"/>
    <property type="project" value="InterPro"/>
</dbReference>
<dbReference type="Proteomes" id="UP000320762">
    <property type="component" value="Unassembled WGS sequence"/>
</dbReference>
<feature type="region of interest" description="Disordered" evidence="7">
    <location>
        <begin position="193"/>
        <end position="226"/>
    </location>
</feature>
<evidence type="ECO:0000313" key="10">
    <source>
        <dbReference type="Proteomes" id="UP000320762"/>
    </source>
</evidence>
<keyword evidence="3 6" id="KW-0274">FAD</keyword>
<dbReference type="AlphaFoldDB" id="A0A550CVM4"/>
<keyword evidence="5" id="KW-1015">Disulfide bond</keyword>
<sequence>MLSRFAKSFVAIIIVMLLLAMLGFFHAPMTSYMDPLSGEIFGDGGVEGSLHQDTANAKPNDVAEGGVIMSKLGNATAKAELGRATWKLLHTMTLRYPENPNADEREALNSYFHLFSRLYPCGECATEFQQLLRKFPPQTSSRRSASLWLCAVHNQVNKRLEKPEFDCAHLDETYDCGCGDEPVSTSAGVVKEAGAAKEAGNDPMDLEHDPTKDEVTGAEMIRGGRR</sequence>
<keyword evidence="6" id="KW-1133">Transmembrane helix</keyword>
<reference evidence="9 10" key="1">
    <citation type="journal article" date="2019" name="New Phytol.">
        <title>Comparative genomics reveals unique wood-decay strategies and fruiting body development in the Schizophyllaceae.</title>
        <authorList>
            <person name="Almasi E."/>
            <person name="Sahu N."/>
            <person name="Krizsan K."/>
            <person name="Balint B."/>
            <person name="Kovacs G.M."/>
            <person name="Kiss B."/>
            <person name="Cseklye J."/>
            <person name="Drula E."/>
            <person name="Henrissat B."/>
            <person name="Nagy I."/>
            <person name="Chovatia M."/>
            <person name="Adam C."/>
            <person name="LaButti K."/>
            <person name="Lipzen A."/>
            <person name="Riley R."/>
            <person name="Grigoriev I.V."/>
            <person name="Nagy L.G."/>
        </authorList>
    </citation>
    <scope>NUCLEOTIDE SEQUENCE [LARGE SCALE GENOMIC DNA]</scope>
    <source>
        <strain evidence="9 10">NL-1724</strain>
    </source>
</reference>
<comment type="catalytic activity">
    <reaction evidence="6">
        <text>2 R'C(R)SH + O2 = R'C(R)S-S(R)CR' + H2O2</text>
        <dbReference type="Rhea" id="RHEA:17357"/>
        <dbReference type="ChEBI" id="CHEBI:15379"/>
        <dbReference type="ChEBI" id="CHEBI:16240"/>
        <dbReference type="ChEBI" id="CHEBI:16520"/>
        <dbReference type="ChEBI" id="CHEBI:17412"/>
        <dbReference type="EC" id="1.8.3.2"/>
    </reaction>
</comment>
<accession>A0A550CVM4</accession>
<evidence type="ECO:0000256" key="2">
    <source>
        <dbReference type="ARBA" id="ARBA00022630"/>
    </source>
</evidence>
<evidence type="ECO:0000256" key="7">
    <source>
        <dbReference type="SAM" id="MobiDB-lite"/>
    </source>
</evidence>
<organism evidence="9 10">
    <name type="scientific">Schizophyllum amplum</name>
    <dbReference type="NCBI Taxonomy" id="97359"/>
    <lineage>
        <taxon>Eukaryota</taxon>
        <taxon>Fungi</taxon>
        <taxon>Dikarya</taxon>
        <taxon>Basidiomycota</taxon>
        <taxon>Agaricomycotina</taxon>
        <taxon>Agaricomycetes</taxon>
        <taxon>Agaricomycetidae</taxon>
        <taxon>Agaricales</taxon>
        <taxon>Schizophyllaceae</taxon>
        <taxon>Schizophyllum</taxon>
    </lineage>
</organism>
<dbReference type="PANTHER" id="PTHR12645:SF1">
    <property type="entry name" value="FAD-LINKED SULFHYDRYL OXIDASE ERV2"/>
    <property type="match status" value="1"/>
</dbReference>
<protein>
    <recommendedName>
        <fullName evidence="6">Sulfhydryl oxidase</fullName>
        <ecNumber evidence="6">1.8.3.2</ecNumber>
    </recommendedName>
</protein>
<comment type="caution">
    <text evidence="9">The sequence shown here is derived from an EMBL/GenBank/DDBJ whole genome shotgun (WGS) entry which is preliminary data.</text>
</comment>
<evidence type="ECO:0000256" key="1">
    <source>
        <dbReference type="ARBA" id="ARBA00001974"/>
    </source>
</evidence>
<keyword evidence="6" id="KW-0812">Transmembrane</keyword>
<dbReference type="PANTHER" id="PTHR12645">
    <property type="entry name" value="ALR/ERV"/>
    <property type="match status" value="1"/>
</dbReference>
<evidence type="ECO:0000313" key="9">
    <source>
        <dbReference type="EMBL" id="TRM68835.1"/>
    </source>
</evidence>
<dbReference type="EC" id="1.8.3.2" evidence="6"/>
<dbReference type="Gene3D" id="1.20.120.310">
    <property type="entry name" value="ERV/ALR sulfhydryl oxidase domain"/>
    <property type="match status" value="1"/>
</dbReference>
<keyword evidence="10" id="KW-1185">Reference proteome</keyword>
<dbReference type="OrthoDB" id="59470at2759"/>